<proteinExistence type="predicted"/>
<dbReference type="PANTHER" id="PTHR34293">
    <property type="entry name" value="HTH-TYPE TRANSCRIPTIONAL REGULATOR TRMBL2"/>
    <property type="match status" value="1"/>
</dbReference>
<evidence type="ECO:0000313" key="2">
    <source>
        <dbReference type="EMBL" id="MBR7832430.1"/>
    </source>
</evidence>
<dbReference type="InterPro" id="IPR051797">
    <property type="entry name" value="TrmB-like"/>
</dbReference>
<keyword evidence="3" id="KW-1185">Reference proteome</keyword>
<protein>
    <recommendedName>
        <fullName evidence="1">HTH luxR-type domain-containing protein</fullName>
    </recommendedName>
</protein>
<feature type="domain" description="HTH luxR-type" evidence="1">
    <location>
        <begin position="276"/>
        <end position="333"/>
    </location>
</feature>
<name>A0A941EH00_9ACTN</name>
<dbReference type="InterPro" id="IPR016032">
    <property type="entry name" value="Sig_transdc_resp-reg_C-effctor"/>
</dbReference>
<dbReference type="Pfam" id="PF01978">
    <property type="entry name" value="TrmB"/>
    <property type="match status" value="1"/>
</dbReference>
<dbReference type="InterPro" id="IPR036390">
    <property type="entry name" value="WH_DNA-bd_sf"/>
</dbReference>
<dbReference type="GO" id="GO:0003677">
    <property type="term" value="F:DNA binding"/>
    <property type="evidence" value="ECO:0007669"/>
    <property type="project" value="InterPro"/>
</dbReference>
<dbReference type="EMBL" id="JAGSOG010000011">
    <property type="protein sequence ID" value="MBR7832430.1"/>
    <property type="molecule type" value="Genomic_DNA"/>
</dbReference>
<accession>A0A941EH00</accession>
<organism evidence="2 3">
    <name type="scientific">Actinospica durhamensis</name>
    <dbReference type="NCBI Taxonomy" id="1508375"/>
    <lineage>
        <taxon>Bacteria</taxon>
        <taxon>Bacillati</taxon>
        <taxon>Actinomycetota</taxon>
        <taxon>Actinomycetes</taxon>
        <taxon>Catenulisporales</taxon>
        <taxon>Actinospicaceae</taxon>
        <taxon>Actinospica</taxon>
    </lineage>
</organism>
<gene>
    <name evidence="2" type="ORF">KDL01_04125</name>
</gene>
<dbReference type="InterPro" id="IPR036388">
    <property type="entry name" value="WH-like_DNA-bd_sf"/>
</dbReference>
<dbReference type="SUPFAM" id="SSF46894">
    <property type="entry name" value="C-terminal effector domain of the bipartite response regulators"/>
    <property type="match status" value="1"/>
</dbReference>
<evidence type="ECO:0000313" key="3">
    <source>
        <dbReference type="Proteomes" id="UP000675781"/>
    </source>
</evidence>
<dbReference type="InterPro" id="IPR002831">
    <property type="entry name" value="Tscrpt_reg_TrmB_N"/>
</dbReference>
<dbReference type="RefSeq" id="WP_212526956.1">
    <property type="nucleotide sequence ID" value="NZ_JAGSOG010000011.1"/>
</dbReference>
<dbReference type="PANTHER" id="PTHR34293:SF1">
    <property type="entry name" value="HTH-TYPE TRANSCRIPTIONAL REGULATOR TRMBL2"/>
    <property type="match status" value="1"/>
</dbReference>
<dbReference type="GO" id="GO:0006355">
    <property type="term" value="P:regulation of DNA-templated transcription"/>
    <property type="evidence" value="ECO:0007669"/>
    <property type="project" value="InterPro"/>
</dbReference>
<dbReference type="SUPFAM" id="SSF46785">
    <property type="entry name" value="Winged helix' DNA-binding domain"/>
    <property type="match status" value="1"/>
</dbReference>
<dbReference type="Proteomes" id="UP000675781">
    <property type="component" value="Unassembled WGS sequence"/>
</dbReference>
<dbReference type="Gene3D" id="1.10.10.10">
    <property type="entry name" value="Winged helix-like DNA-binding domain superfamily/Winged helix DNA-binding domain"/>
    <property type="match status" value="2"/>
</dbReference>
<reference evidence="2" key="1">
    <citation type="submission" date="2021-04" db="EMBL/GenBank/DDBJ databases">
        <title>Genome based classification of Actinospica acidithermotolerans sp. nov., an actinobacterium isolated from an Indonesian hot spring.</title>
        <authorList>
            <person name="Kusuma A.B."/>
            <person name="Putra K.E."/>
            <person name="Nafisah S."/>
            <person name="Loh J."/>
            <person name="Nouioui I."/>
            <person name="Goodfellow M."/>
        </authorList>
    </citation>
    <scope>NUCLEOTIDE SEQUENCE</scope>
    <source>
        <strain evidence="2">CSCA 57</strain>
    </source>
</reference>
<sequence>MLGILGLDELTERVYRELIHLGPSSVEALALRLGLDRDRVHRAVRMLEAKSLANRNPVGQVQTAPPQLALGALLTAQRHALGQAELTAAALAEAYHAASARTSHDLVEIAVGADQVRQRFEHIQMSAETELLALVQSRPEVVDPGESAAEADAVRRGVYYRVVIERPMLEEPGSVEFLLGEILGPERIRVVETVPTRLLIADRSTVMLPLTDNPLRGADGHEDGRPRRLEEPAEPMALVSRAPGLATAMLSLFEGVWQRAVPVRLTDDGQDASAPDFAPTTLDLRILSLLLVGSTDAAIAKQLGLGLRTVQRRVAHMMDLAGVTTRLQLGWQAHERGWLA</sequence>
<dbReference type="AlphaFoldDB" id="A0A941EH00"/>
<evidence type="ECO:0000259" key="1">
    <source>
        <dbReference type="SMART" id="SM00421"/>
    </source>
</evidence>
<dbReference type="InterPro" id="IPR000792">
    <property type="entry name" value="Tscrpt_reg_LuxR_C"/>
</dbReference>
<dbReference type="SMART" id="SM00421">
    <property type="entry name" value="HTH_LUXR"/>
    <property type="match status" value="1"/>
</dbReference>
<comment type="caution">
    <text evidence="2">The sequence shown here is derived from an EMBL/GenBank/DDBJ whole genome shotgun (WGS) entry which is preliminary data.</text>
</comment>